<sequence length="93" mass="10513">MARCGKRRTPRVGGVFGTKLVVLALPLVHPAILRWRRGLPYHINPSTSAVRNAGNVSLRLSFPSSFHPYKLKRRLSRSCTLNIHCTIRSFSYP</sequence>
<dbReference type="Proteomes" id="UP000054018">
    <property type="component" value="Unassembled WGS sequence"/>
</dbReference>
<protein>
    <submittedName>
        <fullName evidence="1">Uncharacterized protein</fullName>
    </submittedName>
</protein>
<proteinExistence type="predicted"/>
<keyword evidence="2" id="KW-1185">Reference proteome</keyword>
<dbReference type="EMBL" id="KN833705">
    <property type="protein sequence ID" value="KIK25818.1"/>
    <property type="molecule type" value="Genomic_DNA"/>
</dbReference>
<organism evidence="1 2">
    <name type="scientific">Pisolithus microcarpus 441</name>
    <dbReference type="NCBI Taxonomy" id="765257"/>
    <lineage>
        <taxon>Eukaryota</taxon>
        <taxon>Fungi</taxon>
        <taxon>Dikarya</taxon>
        <taxon>Basidiomycota</taxon>
        <taxon>Agaricomycotina</taxon>
        <taxon>Agaricomycetes</taxon>
        <taxon>Agaricomycetidae</taxon>
        <taxon>Boletales</taxon>
        <taxon>Sclerodermatineae</taxon>
        <taxon>Pisolithaceae</taxon>
        <taxon>Pisolithus</taxon>
    </lineage>
</organism>
<evidence type="ECO:0000313" key="2">
    <source>
        <dbReference type="Proteomes" id="UP000054018"/>
    </source>
</evidence>
<dbReference type="AlphaFoldDB" id="A0A0D0A133"/>
<accession>A0A0D0A133</accession>
<evidence type="ECO:0000313" key="1">
    <source>
        <dbReference type="EMBL" id="KIK25818.1"/>
    </source>
</evidence>
<reference evidence="1 2" key="1">
    <citation type="submission" date="2014-04" db="EMBL/GenBank/DDBJ databases">
        <authorList>
            <consortium name="DOE Joint Genome Institute"/>
            <person name="Kuo A."/>
            <person name="Kohler A."/>
            <person name="Costa M.D."/>
            <person name="Nagy L.G."/>
            <person name="Floudas D."/>
            <person name="Copeland A."/>
            <person name="Barry K.W."/>
            <person name="Cichocki N."/>
            <person name="Veneault-Fourrey C."/>
            <person name="LaButti K."/>
            <person name="Lindquist E.A."/>
            <person name="Lipzen A."/>
            <person name="Lundell T."/>
            <person name="Morin E."/>
            <person name="Murat C."/>
            <person name="Sun H."/>
            <person name="Tunlid A."/>
            <person name="Henrissat B."/>
            <person name="Grigoriev I.V."/>
            <person name="Hibbett D.S."/>
            <person name="Martin F."/>
            <person name="Nordberg H.P."/>
            <person name="Cantor M.N."/>
            <person name="Hua S.X."/>
        </authorList>
    </citation>
    <scope>NUCLEOTIDE SEQUENCE [LARGE SCALE GENOMIC DNA]</scope>
    <source>
        <strain evidence="1 2">441</strain>
    </source>
</reference>
<gene>
    <name evidence="1" type="ORF">PISMIDRAFT_676735</name>
</gene>
<name>A0A0D0A133_9AGAM</name>
<dbReference type="HOGENOM" id="CLU_2400519_0_0_1"/>
<reference evidence="2" key="2">
    <citation type="submission" date="2015-01" db="EMBL/GenBank/DDBJ databases">
        <title>Evolutionary Origins and Diversification of the Mycorrhizal Mutualists.</title>
        <authorList>
            <consortium name="DOE Joint Genome Institute"/>
            <consortium name="Mycorrhizal Genomics Consortium"/>
            <person name="Kohler A."/>
            <person name="Kuo A."/>
            <person name="Nagy L.G."/>
            <person name="Floudas D."/>
            <person name="Copeland A."/>
            <person name="Barry K.W."/>
            <person name="Cichocki N."/>
            <person name="Veneault-Fourrey C."/>
            <person name="LaButti K."/>
            <person name="Lindquist E.A."/>
            <person name="Lipzen A."/>
            <person name="Lundell T."/>
            <person name="Morin E."/>
            <person name="Murat C."/>
            <person name="Riley R."/>
            <person name="Ohm R."/>
            <person name="Sun H."/>
            <person name="Tunlid A."/>
            <person name="Henrissat B."/>
            <person name="Grigoriev I.V."/>
            <person name="Hibbett D.S."/>
            <person name="Martin F."/>
        </authorList>
    </citation>
    <scope>NUCLEOTIDE SEQUENCE [LARGE SCALE GENOMIC DNA]</scope>
    <source>
        <strain evidence="2">441</strain>
    </source>
</reference>